<evidence type="ECO:0000256" key="1">
    <source>
        <dbReference type="ARBA" id="ARBA00004173"/>
    </source>
</evidence>
<dbReference type="InterPro" id="IPR003213">
    <property type="entry name" value="Cyt_c_oxidase_su6B"/>
</dbReference>
<organism evidence="4 5">
    <name type="scientific">Equus caballus</name>
    <name type="common">Horse</name>
    <dbReference type="NCBI Taxonomy" id="9796"/>
    <lineage>
        <taxon>Eukaryota</taxon>
        <taxon>Metazoa</taxon>
        <taxon>Chordata</taxon>
        <taxon>Craniata</taxon>
        <taxon>Vertebrata</taxon>
        <taxon>Euteleostomi</taxon>
        <taxon>Mammalia</taxon>
        <taxon>Eutheria</taxon>
        <taxon>Laurasiatheria</taxon>
        <taxon>Perissodactyla</taxon>
        <taxon>Equidae</taxon>
        <taxon>Equus</taxon>
    </lineage>
</organism>
<evidence type="ECO:0008006" key="6">
    <source>
        <dbReference type="Google" id="ProtNLM"/>
    </source>
</evidence>
<evidence type="ECO:0000256" key="3">
    <source>
        <dbReference type="ARBA" id="ARBA00023157"/>
    </source>
</evidence>
<dbReference type="GO" id="GO:0005739">
    <property type="term" value="C:mitochondrion"/>
    <property type="evidence" value="ECO:0007669"/>
    <property type="project" value="UniProtKB-SubCell"/>
</dbReference>
<keyword evidence="2" id="KW-0496">Mitochondrion</keyword>
<proteinExistence type="predicted"/>
<comment type="subcellular location">
    <subcellularLocation>
        <location evidence="1">Mitochondrion</location>
    </subcellularLocation>
</comment>
<dbReference type="Pfam" id="PF02297">
    <property type="entry name" value="COX6B"/>
    <property type="match status" value="1"/>
</dbReference>
<reference evidence="4 5" key="1">
    <citation type="journal article" date="2009" name="Science">
        <title>Genome sequence, comparative analysis, and population genetics of the domestic horse.</title>
        <authorList>
            <consortium name="Broad Institute Genome Sequencing Platform"/>
            <consortium name="Broad Institute Whole Genome Assembly Team"/>
            <person name="Wade C.M."/>
            <person name="Giulotto E."/>
            <person name="Sigurdsson S."/>
            <person name="Zoli M."/>
            <person name="Gnerre S."/>
            <person name="Imsland F."/>
            <person name="Lear T.L."/>
            <person name="Adelson D.L."/>
            <person name="Bailey E."/>
            <person name="Bellone R.R."/>
            <person name="Bloecker H."/>
            <person name="Distl O."/>
            <person name="Edgar R.C."/>
            <person name="Garber M."/>
            <person name="Leeb T."/>
            <person name="Mauceli E."/>
            <person name="MacLeod J.N."/>
            <person name="Penedo M.C.T."/>
            <person name="Raison J.M."/>
            <person name="Sharpe T."/>
            <person name="Vogel J."/>
            <person name="Andersson L."/>
            <person name="Antczak D.F."/>
            <person name="Biagi T."/>
            <person name="Binns M.M."/>
            <person name="Chowdhary B.P."/>
            <person name="Coleman S.J."/>
            <person name="Della Valle G."/>
            <person name="Fryc S."/>
            <person name="Guerin G."/>
            <person name="Hasegawa T."/>
            <person name="Hill E.W."/>
            <person name="Jurka J."/>
            <person name="Kiialainen A."/>
            <person name="Lindgren G."/>
            <person name="Liu J."/>
            <person name="Magnani E."/>
            <person name="Mickelson J.R."/>
            <person name="Murray J."/>
            <person name="Nergadze S.G."/>
            <person name="Onofrio R."/>
            <person name="Pedroni S."/>
            <person name="Piras M.F."/>
            <person name="Raudsepp T."/>
            <person name="Rocchi M."/>
            <person name="Roeed K.H."/>
            <person name="Ryder O.A."/>
            <person name="Searle S."/>
            <person name="Skow L."/>
            <person name="Swinburne J.E."/>
            <person name="Syvaenen A.C."/>
            <person name="Tozaki T."/>
            <person name="Valberg S.J."/>
            <person name="Vaudin M."/>
            <person name="White J.R."/>
            <person name="Zody M.C."/>
            <person name="Lander E.S."/>
            <person name="Lindblad-Toh K."/>
        </authorList>
    </citation>
    <scope>NUCLEOTIDE SEQUENCE [LARGE SCALE GENOMIC DNA]</scope>
    <source>
        <strain evidence="4 5">Thoroughbred</strain>
    </source>
</reference>
<dbReference type="AlphaFoldDB" id="A0A9L0RZX4"/>
<evidence type="ECO:0000256" key="2">
    <source>
        <dbReference type="ARBA" id="ARBA00023128"/>
    </source>
</evidence>
<accession>A0A9L0RZX4</accession>
<evidence type="ECO:0000313" key="5">
    <source>
        <dbReference type="Proteomes" id="UP000002281"/>
    </source>
</evidence>
<dbReference type="InterPro" id="IPR048280">
    <property type="entry name" value="COX6B-like"/>
</dbReference>
<keyword evidence="5" id="KW-1185">Reference proteome</keyword>
<protein>
    <recommendedName>
        <fullName evidence="6">Cytochrome c oxidase subunit 6B1</fullName>
    </recommendedName>
</protein>
<dbReference type="PANTHER" id="PTHR11387">
    <property type="entry name" value="CYTOCHROME C OXIDASE SUBUNIT 6B"/>
    <property type="match status" value="1"/>
</dbReference>
<dbReference type="Ensembl" id="ENSECAT00000080286.1">
    <property type="protein sequence ID" value="ENSECAP00000069400.1"/>
    <property type="gene ID" value="ENSECAG00000049871.1"/>
</dbReference>
<reference evidence="4" key="2">
    <citation type="submission" date="2025-08" db="UniProtKB">
        <authorList>
            <consortium name="Ensembl"/>
        </authorList>
    </citation>
    <scope>IDENTIFICATION</scope>
    <source>
        <strain evidence="4">Thoroughbred</strain>
    </source>
</reference>
<dbReference type="Gene3D" id="1.10.10.140">
    <property type="entry name" value="Cytochrome c oxidase, subunit VIb"/>
    <property type="match status" value="1"/>
</dbReference>
<keyword evidence="3" id="KW-1015">Disulfide bond</keyword>
<evidence type="ECO:0000313" key="4">
    <source>
        <dbReference type="Ensembl" id="ENSECAP00000069400.1"/>
    </source>
</evidence>
<reference evidence="4" key="3">
    <citation type="submission" date="2025-09" db="UniProtKB">
        <authorList>
            <consortium name="Ensembl"/>
        </authorList>
    </citation>
    <scope>IDENTIFICATION</scope>
    <source>
        <strain evidence="4">Thoroughbred</strain>
    </source>
</reference>
<dbReference type="SUPFAM" id="SSF47694">
    <property type="entry name" value="Cytochrome c oxidase subunit h"/>
    <property type="match status" value="1"/>
</dbReference>
<dbReference type="GeneTree" id="ENSGT00980000199122"/>
<dbReference type="Proteomes" id="UP000002281">
    <property type="component" value="Chromosome 3"/>
</dbReference>
<sequence>ELNHSTTGPAPGITAAFDSHFPNQNQTRNCWQDYLDFHRCEKAMTTKGALLTLAKK</sequence>
<dbReference type="GO" id="GO:0045277">
    <property type="term" value="C:respiratory chain complex IV"/>
    <property type="evidence" value="ECO:0007669"/>
    <property type="project" value="InterPro"/>
</dbReference>
<name>A0A9L0RZX4_HORSE</name>
<dbReference type="InterPro" id="IPR036549">
    <property type="entry name" value="CX6/COA6-like_sf"/>
</dbReference>